<keyword evidence="1" id="KW-0597">Phosphoprotein</keyword>
<dbReference type="Pfam" id="PF00568">
    <property type="entry name" value="WH1"/>
    <property type="match status" value="1"/>
</dbReference>
<evidence type="ECO:0000313" key="6">
    <source>
        <dbReference type="Proteomes" id="UP000193685"/>
    </source>
</evidence>
<protein>
    <recommendedName>
        <fullName evidence="7">WH1 domain-domain-containing protein</fullName>
    </recommendedName>
</protein>
<dbReference type="EMBL" id="MCFI01000002">
    <property type="protein sequence ID" value="ORY86916.1"/>
    <property type="molecule type" value="Genomic_DNA"/>
</dbReference>
<feature type="compositionally biased region" description="Low complexity" evidence="2">
    <location>
        <begin position="154"/>
        <end position="165"/>
    </location>
</feature>
<dbReference type="InterPro" id="IPR003124">
    <property type="entry name" value="WH2_dom"/>
</dbReference>
<dbReference type="PROSITE" id="PS50229">
    <property type="entry name" value="WH1"/>
    <property type="match status" value="1"/>
</dbReference>
<feature type="compositionally biased region" description="Polar residues" evidence="2">
    <location>
        <begin position="215"/>
        <end position="230"/>
    </location>
</feature>
<keyword evidence="6" id="KW-1185">Reference proteome</keyword>
<dbReference type="GO" id="GO:0071933">
    <property type="term" value="F:Arp2/3 complex binding"/>
    <property type="evidence" value="ECO:0007669"/>
    <property type="project" value="UniProtKB-ARBA"/>
</dbReference>
<dbReference type="SMART" id="SM00461">
    <property type="entry name" value="WH1"/>
    <property type="match status" value="1"/>
</dbReference>
<proteinExistence type="predicted"/>
<feature type="compositionally biased region" description="Pro residues" evidence="2">
    <location>
        <begin position="250"/>
        <end position="262"/>
    </location>
</feature>
<feature type="domain" description="WH1" evidence="3">
    <location>
        <begin position="16"/>
        <end position="127"/>
    </location>
</feature>
<feature type="region of interest" description="Disordered" evidence="2">
    <location>
        <begin position="147"/>
        <end position="182"/>
    </location>
</feature>
<feature type="domain" description="WH2" evidence="4">
    <location>
        <begin position="471"/>
        <end position="491"/>
    </location>
</feature>
<evidence type="ECO:0000256" key="2">
    <source>
        <dbReference type="SAM" id="MobiDB-lite"/>
    </source>
</evidence>
<organism evidence="5 6">
    <name type="scientific">Protomyces lactucae-debilis</name>
    <dbReference type="NCBI Taxonomy" id="2754530"/>
    <lineage>
        <taxon>Eukaryota</taxon>
        <taxon>Fungi</taxon>
        <taxon>Dikarya</taxon>
        <taxon>Ascomycota</taxon>
        <taxon>Taphrinomycotina</taxon>
        <taxon>Taphrinomycetes</taxon>
        <taxon>Taphrinales</taxon>
        <taxon>Protomycetaceae</taxon>
        <taxon>Protomyces</taxon>
    </lineage>
</organism>
<dbReference type="PRINTS" id="PR01217">
    <property type="entry name" value="PRICHEXTENSN"/>
</dbReference>
<dbReference type="Proteomes" id="UP000193685">
    <property type="component" value="Unassembled WGS sequence"/>
</dbReference>
<dbReference type="Gene3D" id="2.30.29.30">
    <property type="entry name" value="Pleckstrin-homology domain (PH domain)/Phosphotyrosine-binding domain (PTB)"/>
    <property type="match status" value="1"/>
</dbReference>
<feature type="compositionally biased region" description="Pro residues" evidence="2">
    <location>
        <begin position="371"/>
        <end position="382"/>
    </location>
</feature>
<feature type="region of interest" description="Disordered" evidence="2">
    <location>
        <begin position="535"/>
        <end position="554"/>
    </location>
</feature>
<sequence>MPLLTPADKDTIKHCIPSASNKIITAAIAKLYICLPDSQRWIDTELIGAAVLAYDQVGKCFFFKLVDVVGTQGILWDQELYEGFQYNQDRTFFHSFEIPECMAAFSFADEREASNFYSKVESRHKKVPSGKSGLGKMGSKMMGLFGKSDKHEAQPSYSPQPVQQPMTPETPRKSTFDPNDPEMAGVMAQLAELGISEDQIAGNEEFIKSFITQQAAKHQQTVPPSRQRQPTRVPVSMAPPISSATASPRAPAPPPPPGPPAAPVQEPATPAIRRLPPPASATPSSRPPIVLQQSSTPTQSPSDSAPASPANRKTGGPPPPPPSRRRPQTDGPMVPGKVPLTDTTPSGAVFNVPPPFEGKRVTAPPMGRAVPVPPSSAGPPVPSRGASGPPVPSRQGPPLPPAAARPVPGRPTPPPTGGPPPPPPLPPPTALAGSGPPPPPGLPPPPTMPGGPPAPPPPALAASLPVGAPGGRDDLLASIRGAGGLKKLKKAETVDKSAPAVPGAARAAGAGAAVGAAAGAAAPLDMASQLAAALGQRNKKVAVNSEGEESDEDW</sequence>
<name>A0A1Y2FUP3_PROLT</name>
<dbReference type="FunFam" id="2.30.29.30:FF:000281">
    <property type="entry name" value="Actin associated protein"/>
    <property type="match status" value="1"/>
</dbReference>
<dbReference type="GO" id="GO:0030479">
    <property type="term" value="C:actin cortical patch"/>
    <property type="evidence" value="ECO:0007669"/>
    <property type="project" value="UniProtKB-ARBA"/>
</dbReference>
<evidence type="ECO:0000313" key="5">
    <source>
        <dbReference type="EMBL" id="ORY86916.1"/>
    </source>
</evidence>
<dbReference type="OrthoDB" id="8963340at2759"/>
<dbReference type="AlphaFoldDB" id="A0A1Y2FUP3"/>
<dbReference type="SUPFAM" id="SSF50729">
    <property type="entry name" value="PH domain-like"/>
    <property type="match status" value="1"/>
</dbReference>
<dbReference type="Pfam" id="PF02205">
    <property type="entry name" value="WH2"/>
    <property type="match status" value="1"/>
</dbReference>
<evidence type="ECO:0000256" key="1">
    <source>
        <dbReference type="ARBA" id="ARBA00022553"/>
    </source>
</evidence>
<evidence type="ECO:0000259" key="3">
    <source>
        <dbReference type="PROSITE" id="PS50229"/>
    </source>
</evidence>
<dbReference type="RefSeq" id="XP_040727772.1">
    <property type="nucleotide sequence ID" value="XM_040866050.1"/>
</dbReference>
<reference evidence="5 6" key="1">
    <citation type="submission" date="2016-07" db="EMBL/GenBank/DDBJ databases">
        <title>Pervasive Adenine N6-methylation of Active Genes in Fungi.</title>
        <authorList>
            <consortium name="DOE Joint Genome Institute"/>
            <person name="Mondo S.J."/>
            <person name="Dannebaum R.O."/>
            <person name="Kuo R.C."/>
            <person name="Labutti K."/>
            <person name="Haridas S."/>
            <person name="Kuo A."/>
            <person name="Salamov A."/>
            <person name="Ahrendt S.R."/>
            <person name="Lipzen A."/>
            <person name="Sullivan W."/>
            <person name="Andreopoulos W.B."/>
            <person name="Clum A."/>
            <person name="Lindquist E."/>
            <person name="Daum C."/>
            <person name="Ramamoorthy G.K."/>
            <person name="Gryganskyi A."/>
            <person name="Culley D."/>
            <person name="Magnuson J.K."/>
            <person name="James T.Y."/>
            <person name="O'Malley M.A."/>
            <person name="Stajich J.E."/>
            <person name="Spatafora J.W."/>
            <person name="Visel A."/>
            <person name="Grigoriev I.V."/>
        </authorList>
    </citation>
    <scope>NUCLEOTIDE SEQUENCE [LARGE SCALE GENOMIC DNA]</scope>
    <source>
        <strain evidence="5 6">12-1054</strain>
    </source>
</reference>
<dbReference type="GO" id="GO:0045010">
    <property type="term" value="P:actin nucleation"/>
    <property type="evidence" value="ECO:0007669"/>
    <property type="project" value="UniProtKB-ARBA"/>
</dbReference>
<feature type="compositionally biased region" description="Low complexity" evidence="2">
    <location>
        <begin position="281"/>
        <end position="310"/>
    </location>
</feature>
<dbReference type="OMA" id="EYNQDRK"/>
<feature type="region of interest" description="Disordered" evidence="2">
    <location>
        <begin position="215"/>
        <end position="472"/>
    </location>
</feature>
<dbReference type="InterPro" id="IPR011993">
    <property type="entry name" value="PH-like_dom_sf"/>
</dbReference>
<gene>
    <name evidence="5" type="ORF">BCR37DRAFT_128457</name>
</gene>
<dbReference type="GO" id="GO:0003779">
    <property type="term" value="F:actin binding"/>
    <property type="evidence" value="ECO:0007669"/>
    <property type="project" value="InterPro"/>
</dbReference>
<feature type="compositionally biased region" description="Low complexity" evidence="2">
    <location>
        <begin position="236"/>
        <end position="249"/>
    </location>
</feature>
<dbReference type="InterPro" id="IPR033927">
    <property type="entry name" value="WASPfam_EVH1"/>
</dbReference>
<dbReference type="PROSITE" id="PS51082">
    <property type="entry name" value="WH2"/>
    <property type="match status" value="1"/>
</dbReference>
<dbReference type="CDD" id="cd01205">
    <property type="entry name" value="EVH1_WASP-like"/>
    <property type="match status" value="1"/>
</dbReference>
<accession>A0A1Y2FUP3</accession>
<feature type="compositionally biased region" description="Pro residues" evidence="2">
    <location>
        <begin position="389"/>
        <end position="459"/>
    </location>
</feature>
<evidence type="ECO:0000259" key="4">
    <source>
        <dbReference type="PROSITE" id="PS51082"/>
    </source>
</evidence>
<comment type="caution">
    <text evidence="5">The sequence shown here is derived from an EMBL/GenBank/DDBJ whole genome shotgun (WGS) entry which is preliminary data.</text>
</comment>
<evidence type="ECO:0008006" key="7">
    <source>
        <dbReference type="Google" id="ProtNLM"/>
    </source>
</evidence>
<dbReference type="GeneID" id="63782649"/>
<dbReference type="InterPro" id="IPR000697">
    <property type="entry name" value="WH1/EVH1_dom"/>
</dbReference>
<dbReference type="STRING" id="56484.A0A1Y2FUP3"/>